<feature type="domain" description="CCHC-type" evidence="2">
    <location>
        <begin position="330"/>
        <end position="346"/>
    </location>
</feature>
<dbReference type="InterPro" id="IPR001878">
    <property type="entry name" value="Znf_CCHC"/>
</dbReference>
<organism evidence="3 4">
    <name type="scientific">Heterocephalus glaber</name>
    <name type="common">Naked mole rat</name>
    <dbReference type="NCBI Taxonomy" id="10181"/>
    <lineage>
        <taxon>Eukaryota</taxon>
        <taxon>Metazoa</taxon>
        <taxon>Chordata</taxon>
        <taxon>Craniata</taxon>
        <taxon>Vertebrata</taxon>
        <taxon>Euteleostomi</taxon>
        <taxon>Mammalia</taxon>
        <taxon>Eutheria</taxon>
        <taxon>Euarchontoglires</taxon>
        <taxon>Glires</taxon>
        <taxon>Rodentia</taxon>
        <taxon>Hystricomorpha</taxon>
        <taxon>Bathyergidae</taxon>
        <taxon>Heterocephalus</taxon>
    </lineage>
</organism>
<reference evidence="4" key="1">
    <citation type="submission" date="2025-08" db="UniProtKB">
        <authorList>
            <consortium name="RefSeq"/>
        </authorList>
    </citation>
    <scope>IDENTIFICATION</scope>
</reference>
<feature type="compositionally biased region" description="Basic and acidic residues" evidence="1">
    <location>
        <begin position="316"/>
        <end position="328"/>
    </location>
</feature>
<proteinExistence type="predicted"/>
<feature type="region of interest" description="Disordered" evidence="1">
    <location>
        <begin position="348"/>
        <end position="368"/>
    </location>
</feature>
<feature type="region of interest" description="Disordered" evidence="1">
    <location>
        <begin position="308"/>
        <end position="328"/>
    </location>
</feature>
<dbReference type="GO" id="GO:0008270">
    <property type="term" value="F:zinc ion binding"/>
    <property type="evidence" value="ECO:0007669"/>
    <property type="project" value="InterPro"/>
</dbReference>
<name>A0AAX6SXY0_HETGA</name>
<evidence type="ECO:0000256" key="1">
    <source>
        <dbReference type="SAM" id="MobiDB-lite"/>
    </source>
</evidence>
<dbReference type="GO" id="GO:0019068">
    <property type="term" value="P:virion assembly"/>
    <property type="evidence" value="ECO:0007669"/>
    <property type="project" value="InterPro"/>
</dbReference>
<dbReference type="RefSeq" id="XP_021114045.1">
    <property type="nucleotide sequence ID" value="XM_021258386.1"/>
</dbReference>
<dbReference type="SMART" id="SM00343">
    <property type="entry name" value="ZnF_C2HC"/>
    <property type="match status" value="1"/>
</dbReference>
<dbReference type="GeneID" id="110349169"/>
<dbReference type="AlphaFoldDB" id="A0AAX6SXY0"/>
<dbReference type="PANTHER" id="PTHR33166">
    <property type="entry name" value="GAG_P30 DOMAIN-CONTAINING PROTEIN"/>
    <property type="match status" value="1"/>
</dbReference>
<evidence type="ECO:0000313" key="3">
    <source>
        <dbReference type="Proteomes" id="UP000694906"/>
    </source>
</evidence>
<dbReference type="SUPFAM" id="SSF47943">
    <property type="entry name" value="Retrovirus capsid protein, N-terminal core domain"/>
    <property type="match status" value="1"/>
</dbReference>
<protein>
    <submittedName>
        <fullName evidence="4">Uncharacterized protein LOC110349169</fullName>
    </submittedName>
</protein>
<evidence type="ECO:0000259" key="2">
    <source>
        <dbReference type="SMART" id="SM00343"/>
    </source>
</evidence>
<sequence>MKMTSDLVQPHIRPRRKDLEKILTPLLILPPLIPLLQLHRLTLSPPHTQSGQTYKSQGTTSQVMFTVLPLKQIEPGGGFVCIPFTTSYLYNWKNQVPPFSEKTQALIHLLESVFHTHQPTWDNCQQLLHTLFTTEEWTGFFKRLLRRLWDKPRPWSQRAEAEVPTHRLDWDPNTDAGRRDLASYHQHLLQGLCQVARKLTNLTKMSEVKQNKTESPEAFLELLLEAYRVYTPINPDAPENAATINRAFVSQSAPDIRKKLQRLEGFEGKNRSELLSIAQKVFNNRDSPEEVVTKRLGKVTIAALKNYETSKQTGRPKPERPPWPKLGRDQCAYCKQTGHWKNECPLKKEKEGQNQKKTQEVLTFEDME</sequence>
<gene>
    <name evidence="4" type="primary">LOC110349169</name>
</gene>
<dbReference type="Proteomes" id="UP000694906">
    <property type="component" value="Unplaced"/>
</dbReference>
<dbReference type="Gene3D" id="4.10.60.10">
    <property type="entry name" value="Zinc finger, CCHC-type"/>
    <property type="match status" value="1"/>
</dbReference>
<dbReference type="InterPro" id="IPR050462">
    <property type="entry name" value="Retroviral_Gag-Pol_poly"/>
</dbReference>
<feature type="compositionally biased region" description="Basic and acidic residues" evidence="1">
    <location>
        <begin position="348"/>
        <end position="359"/>
    </location>
</feature>
<dbReference type="Pfam" id="PF02093">
    <property type="entry name" value="Gag_p30"/>
    <property type="match status" value="1"/>
</dbReference>
<dbReference type="SUPFAM" id="SSF57756">
    <property type="entry name" value="Retrovirus zinc finger-like domains"/>
    <property type="match status" value="1"/>
</dbReference>
<dbReference type="InterPro" id="IPR036875">
    <property type="entry name" value="Znf_CCHC_sf"/>
</dbReference>
<dbReference type="Pfam" id="PF00098">
    <property type="entry name" value="zf-CCHC"/>
    <property type="match status" value="1"/>
</dbReference>
<dbReference type="GO" id="GO:0003676">
    <property type="term" value="F:nucleic acid binding"/>
    <property type="evidence" value="ECO:0007669"/>
    <property type="project" value="InterPro"/>
</dbReference>
<accession>A0AAX6SXY0</accession>
<dbReference type="InterPro" id="IPR008919">
    <property type="entry name" value="Retrov_capsid_N"/>
</dbReference>
<dbReference type="InterPro" id="IPR003036">
    <property type="entry name" value="Gag_P30"/>
</dbReference>
<evidence type="ECO:0000313" key="4">
    <source>
        <dbReference type="RefSeq" id="XP_021114045.1"/>
    </source>
</evidence>
<dbReference type="Gene3D" id="1.10.375.10">
    <property type="entry name" value="Human Immunodeficiency Virus Type 1 Capsid Protein"/>
    <property type="match status" value="1"/>
</dbReference>
<keyword evidence="3" id="KW-1185">Reference proteome</keyword>